<accession>A0AAD9RN56</accession>
<reference evidence="2" key="1">
    <citation type="submission" date="2021-08" db="EMBL/GenBank/DDBJ databases">
        <authorList>
            <person name="Misof B."/>
            <person name="Oliver O."/>
            <person name="Podsiadlowski L."/>
            <person name="Donath A."/>
            <person name="Peters R."/>
            <person name="Mayer C."/>
            <person name="Rust J."/>
            <person name="Gunkel S."/>
            <person name="Lesny P."/>
            <person name="Martin S."/>
            <person name="Oeyen J.P."/>
            <person name="Petersen M."/>
            <person name="Panagiotis P."/>
            <person name="Wilbrandt J."/>
            <person name="Tanja T."/>
        </authorList>
    </citation>
    <scope>NUCLEOTIDE SEQUENCE</scope>
    <source>
        <strain evidence="2">GBR_01_08_01A</strain>
        <tissue evidence="2">Thorax + abdomen</tissue>
    </source>
</reference>
<name>A0AAD9RN56_9HYME</name>
<dbReference type="EMBL" id="JAIFRP010000031">
    <property type="protein sequence ID" value="KAK2582580.1"/>
    <property type="molecule type" value="Genomic_DNA"/>
</dbReference>
<evidence type="ECO:0000313" key="3">
    <source>
        <dbReference type="Proteomes" id="UP001258017"/>
    </source>
</evidence>
<feature type="transmembrane region" description="Helical" evidence="1">
    <location>
        <begin position="36"/>
        <end position="55"/>
    </location>
</feature>
<dbReference type="Proteomes" id="UP001258017">
    <property type="component" value="Unassembled WGS sequence"/>
</dbReference>
<keyword evidence="1" id="KW-1133">Transmembrane helix</keyword>
<proteinExistence type="predicted"/>
<sequence>MDYEVSKSIVYSDWLIKINVTALSLMGVLESARYTVNRYIFMVLFPTITLGSIYLDQRRTRWWKQQKLLEQEQKN</sequence>
<organism evidence="2 3">
    <name type="scientific">Odynerus spinipes</name>
    <dbReference type="NCBI Taxonomy" id="1348599"/>
    <lineage>
        <taxon>Eukaryota</taxon>
        <taxon>Metazoa</taxon>
        <taxon>Ecdysozoa</taxon>
        <taxon>Arthropoda</taxon>
        <taxon>Hexapoda</taxon>
        <taxon>Insecta</taxon>
        <taxon>Pterygota</taxon>
        <taxon>Neoptera</taxon>
        <taxon>Endopterygota</taxon>
        <taxon>Hymenoptera</taxon>
        <taxon>Apocrita</taxon>
        <taxon>Aculeata</taxon>
        <taxon>Vespoidea</taxon>
        <taxon>Vespidae</taxon>
        <taxon>Eumeninae</taxon>
        <taxon>Odynerus</taxon>
    </lineage>
</organism>
<keyword evidence="1" id="KW-0812">Transmembrane</keyword>
<evidence type="ECO:0000256" key="1">
    <source>
        <dbReference type="SAM" id="Phobius"/>
    </source>
</evidence>
<evidence type="ECO:0000313" key="2">
    <source>
        <dbReference type="EMBL" id="KAK2582580.1"/>
    </source>
</evidence>
<gene>
    <name evidence="2" type="ORF">KPH14_004868</name>
</gene>
<keyword evidence="3" id="KW-1185">Reference proteome</keyword>
<keyword evidence="1" id="KW-0472">Membrane</keyword>
<dbReference type="AlphaFoldDB" id="A0AAD9RN56"/>
<protein>
    <submittedName>
        <fullName evidence="2">Uncharacterized protein</fullName>
    </submittedName>
</protein>
<reference evidence="2" key="2">
    <citation type="journal article" date="2023" name="Commun. Biol.">
        <title>Intrasexual cuticular hydrocarbon dimorphism in a wasp sheds light on hydrocarbon biosynthesis genes in Hymenoptera.</title>
        <authorList>
            <person name="Moris V.C."/>
            <person name="Podsiadlowski L."/>
            <person name="Martin S."/>
            <person name="Oeyen J.P."/>
            <person name="Donath A."/>
            <person name="Petersen M."/>
            <person name="Wilbrandt J."/>
            <person name="Misof B."/>
            <person name="Liedtke D."/>
            <person name="Thamm M."/>
            <person name="Scheiner R."/>
            <person name="Schmitt T."/>
            <person name="Niehuis O."/>
        </authorList>
    </citation>
    <scope>NUCLEOTIDE SEQUENCE</scope>
    <source>
        <strain evidence="2">GBR_01_08_01A</strain>
    </source>
</reference>
<comment type="caution">
    <text evidence="2">The sequence shown here is derived from an EMBL/GenBank/DDBJ whole genome shotgun (WGS) entry which is preliminary data.</text>
</comment>